<dbReference type="Proteomes" id="UP000593626">
    <property type="component" value="Chromosome"/>
</dbReference>
<comment type="similarity">
    <text evidence="1">Belongs to the iron-sulfur cluster assembly SufBD family.</text>
</comment>
<feature type="domain" description="SUF system FeS cluster assembly SufBD core" evidence="2">
    <location>
        <begin position="177"/>
        <end position="410"/>
    </location>
</feature>
<dbReference type="InterPro" id="IPR055346">
    <property type="entry name" value="Fe-S_cluster_assembly_SufBD"/>
</dbReference>
<dbReference type="InterPro" id="IPR000825">
    <property type="entry name" value="SUF_FeS_clus_asmbl_SufBD_core"/>
</dbReference>
<sequence length="436" mass="48011">MTVETNFTVDQASVQSFSLQNAEPTWFAEFRQAALAKAEELGLPKPDKTKIDKWNLTNFSSLYKEDAPYASIEDLPEEVKTLVDTDNPSATLYVQRNNTPAFLTLSEELASQGVIFTDMITAVKEHGDLVQKYFMTDGVKVDEHKLTALHAALVNGGVFLYVPKNVEMKEAIQTIYVIDREDATLMNHVLVVADTHSSVTFVENYVSTVETTTGIANIISEVIVKDGAKVTYGAVDTLNKGMVTYVNRRGTVARDARLDWALGLMNDGDTISENVTNLMGDGSYADTKTVVVGRGKQKQNFTTNVTHFGKNSEGYILKHGVMKDESSSIFNGIGKIEHGASKSNAEQESRVLMLSEKARGDANPILLIDEDDVTAGHAASVGRVDPLQLYYLMSRGISRQEAERLVIHGFLAPVVNELPIESVKKQLVEVIERKVQ</sequence>
<name>A0A7S8CCR8_9BACI</name>
<dbReference type="AlphaFoldDB" id="A0A7S8CCR8"/>
<evidence type="ECO:0000259" key="2">
    <source>
        <dbReference type="Pfam" id="PF01458"/>
    </source>
</evidence>
<dbReference type="InterPro" id="IPR045595">
    <property type="entry name" value="SufBD_N"/>
</dbReference>
<gene>
    <name evidence="4" type="primary">sufD</name>
    <name evidence="4" type="ORF">G8O30_10785</name>
</gene>
<evidence type="ECO:0000313" key="5">
    <source>
        <dbReference type="Proteomes" id="UP000593626"/>
    </source>
</evidence>
<keyword evidence="5" id="KW-1185">Reference proteome</keyword>
<accession>A0A7S8CCR8</accession>
<evidence type="ECO:0000313" key="4">
    <source>
        <dbReference type="EMBL" id="QPC47398.1"/>
    </source>
</evidence>
<dbReference type="GO" id="GO:0016226">
    <property type="term" value="P:iron-sulfur cluster assembly"/>
    <property type="evidence" value="ECO:0007669"/>
    <property type="project" value="InterPro"/>
</dbReference>
<feature type="domain" description="SUF system FeS cluster assembly SufBD N-terminal" evidence="3">
    <location>
        <begin position="20"/>
        <end position="173"/>
    </location>
</feature>
<dbReference type="Pfam" id="PF19295">
    <property type="entry name" value="SufBD_N"/>
    <property type="match status" value="1"/>
</dbReference>
<dbReference type="KEGG" id="mcui:G8O30_10785"/>
<organism evidence="4 5">
    <name type="scientific">Mangrovibacillus cuniculi</name>
    <dbReference type="NCBI Taxonomy" id="2593652"/>
    <lineage>
        <taxon>Bacteria</taxon>
        <taxon>Bacillati</taxon>
        <taxon>Bacillota</taxon>
        <taxon>Bacilli</taxon>
        <taxon>Bacillales</taxon>
        <taxon>Bacillaceae</taxon>
        <taxon>Mangrovibacillus</taxon>
    </lineage>
</organism>
<protein>
    <submittedName>
        <fullName evidence="4">Fe-S cluster assembly protein SufD</fullName>
    </submittedName>
</protein>
<dbReference type="EMBL" id="CP049742">
    <property type="protein sequence ID" value="QPC47398.1"/>
    <property type="molecule type" value="Genomic_DNA"/>
</dbReference>
<proteinExistence type="inferred from homology"/>
<dbReference type="SUPFAM" id="SSF101960">
    <property type="entry name" value="Stabilizer of iron transporter SufD"/>
    <property type="match status" value="1"/>
</dbReference>
<evidence type="ECO:0000256" key="1">
    <source>
        <dbReference type="ARBA" id="ARBA00043967"/>
    </source>
</evidence>
<dbReference type="InterPro" id="IPR037284">
    <property type="entry name" value="SUF_FeS_clus_asmbl_SufBD_sf"/>
</dbReference>
<dbReference type="PANTHER" id="PTHR30508:SF1">
    <property type="entry name" value="UPF0051 PROTEIN ABCI8, CHLOROPLASTIC-RELATED"/>
    <property type="match status" value="1"/>
</dbReference>
<dbReference type="InterPro" id="IPR011542">
    <property type="entry name" value="SUF_FeS_clus_asmbl_SufD"/>
</dbReference>
<dbReference type="NCBIfam" id="TIGR01981">
    <property type="entry name" value="sufD"/>
    <property type="match status" value="1"/>
</dbReference>
<dbReference type="Pfam" id="PF01458">
    <property type="entry name" value="SUFBD_core"/>
    <property type="match status" value="1"/>
</dbReference>
<evidence type="ECO:0000259" key="3">
    <source>
        <dbReference type="Pfam" id="PF19295"/>
    </source>
</evidence>
<dbReference type="RefSeq" id="WP_239672069.1">
    <property type="nucleotide sequence ID" value="NZ_CP049742.1"/>
</dbReference>
<reference evidence="4 5" key="1">
    <citation type="submission" date="2019-07" db="EMBL/GenBank/DDBJ databases">
        <title>Genome sequence of 2 isolates from Red Sea Mangroves.</title>
        <authorList>
            <person name="Sefrji F."/>
            <person name="Michoud G."/>
            <person name="Merlino G."/>
            <person name="Daffonchio D."/>
        </authorList>
    </citation>
    <scope>NUCLEOTIDE SEQUENCE [LARGE SCALE GENOMIC DNA]</scope>
    <source>
        <strain evidence="4 5">R1DC41</strain>
    </source>
</reference>
<dbReference type="PANTHER" id="PTHR30508">
    <property type="entry name" value="FES CLUSTER ASSEMBLY PROTEIN SUF"/>
    <property type="match status" value="1"/>
</dbReference>